<comment type="caution">
    <text evidence="2">The sequence shown here is derived from an EMBL/GenBank/DDBJ whole genome shotgun (WGS) entry which is preliminary data.</text>
</comment>
<dbReference type="SUPFAM" id="SSF89895">
    <property type="entry name" value="FYSH domain"/>
    <property type="match status" value="1"/>
</dbReference>
<gene>
    <name evidence="2" type="ORF">A0J61_00842</name>
</gene>
<proteinExistence type="predicted"/>
<dbReference type="InterPro" id="IPR036786">
    <property type="entry name" value="Ribosome_mat_SBDS_N_sf"/>
</dbReference>
<feature type="domain" description="Ribosome maturation protein SDO1/SBDS N-terminal" evidence="1">
    <location>
        <begin position="6"/>
        <end position="90"/>
    </location>
</feature>
<evidence type="ECO:0000313" key="2">
    <source>
        <dbReference type="EMBL" id="OBZ91087.1"/>
    </source>
</evidence>
<accession>A0A1C7NPP5</accession>
<keyword evidence="3" id="KW-1185">Reference proteome</keyword>
<evidence type="ECO:0000313" key="3">
    <source>
        <dbReference type="Proteomes" id="UP000093000"/>
    </source>
</evidence>
<sequence>MPSEHAVKVVYKGTENTEFFVIANSEQVSKWKSDKSTPLVDVVQSFDVYTTSAGGSTGEYIKPPKGVLESNFNTSNTDEIVKKIISEGEEKGF</sequence>
<dbReference type="AlphaFoldDB" id="A0A1C7NPP5"/>
<reference evidence="2 3" key="1">
    <citation type="submission" date="2016-03" db="EMBL/GenBank/DDBJ databases">
        <title>Choanephora cucurbitarum.</title>
        <authorList>
            <person name="Min B."/>
            <person name="Park H."/>
            <person name="Park J.-H."/>
            <person name="Shin H.-D."/>
            <person name="Choi I.-G."/>
        </authorList>
    </citation>
    <scope>NUCLEOTIDE SEQUENCE [LARGE SCALE GENOMIC DNA]</scope>
    <source>
        <strain evidence="2 3">KUS-F28377</strain>
    </source>
</reference>
<dbReference type="FunCoup" id="A0A1C7NPP5">
    <property type="interactions" value="36"/>
</dbReference>
<dbReference type="STRING" id="101091.A0A1C7NPP5"/>
<protein>
    <submittedName>
        <fullName evidence="2">SDO1-like protein C21C3.19</fullName>
    </submittedName>
</protein>
<dbReference type="EMBL" id="LUGH01000022">
    <property type="protein sequence ID" value="OBZ91087.1"/>
    <property type="molecule type" value="Genomic_DNA"/>
</dbReference>
<dbReference type="Gene3D" id="3.30.1250.10">
    <property type="entry name" value="Ribosome maturation protein SBDS, N-terminal domain"/>
    <property type="match status" value="1"/>
</dbReference>
<organism evidence="2 3">
    <name type="scientific">Choanephora cucurbitarum</name>
    <dbReference type="NCBI Taxonomy" id="101091"/>
    <lineage>
        <taxon>Eukaryota</taxon>
        <taxon>Fungi</taxon>
        <taxon>Fungi incertae sedis</taxon>
        <taxon>Mucoromycota</taxon>
        <taxon>Mucoromycotina</taxon>
        <taxon>Mucoromycetes</taxon>
        <taxon>Mucorales</taxon>
        <taxon>Mucorineae</taxon>
        <taxon>Choanephoraceae</taxon>
        <taxon>Choanephoroideae</taxon>
        <taxon>Choanephora</taxon>
    </lineage>
</organism>
<dbReference type="InParanoid" id="A0A1C7NPP5"/>
<dbReference type="Proteomes" id="UP000093000">
    <property type="component" value="Unassembled WGS sequence"/>
</dbReference>
<dbReference type="Pfam" id="PF01172">
    <property type="entry name" value="SBDS_N"/>
    <property type="match status" value="1"/>
</dbReference>
<name>A0A1C7NPP5_9FUNG</name>
<dbReference type="OrthoDB" id="2567806at2759"/>
<evidence type="ECO:0000259" key="1">
    <source>
        <dbReference type="Pfam" id="PF01172"/>
    </source>
</evidence>
<dbReference type="InterPro" id="IPR019783">
    <property type="entry name" value="SDO1/SBDS_N"/>
</dbReference>